<feature type="transmembrane region" description="Helical" evidence="1">
    <location>
        <begin position="105"/>
        <end position="134"/>
    </location>
</feature>
<organism evidence="2 3">
    <name type="scientific">Schleiferia thermophila</name>
    <dbReference type="NCBI Taxonomy" id="884107"/>
    <lineage>
        <taxon>Bacteria</taxon>
        <taxon>Pseudomonadati</taxon>
        <taxon>Bacteroidota</taxon>
        <taxon>Flavobacteriia</taxon>
        <taxon>Flavobacteriales</taxon>
        <taxon>Schleiferiaceae</taxon>
        <taxon>Schleiferia</taxon>
    </lineage>
</organism>
<feature type="transmembrane region" description="Helical" evidence="1">
    <location>
        <begin position="357"/>
        <end position="374"/>
    </location>
</feature>
<protein>
    <submittedName>
        <fullName evidence="2">Short-chain fatty acids transporter</fullName>
    </submittedName>
</protein>
<feature type="transmembrane region" description="Helical" evidence="1">
    <location>
        <begin position="435"/>
        <end position="456"/>
    </location>
</feature>
<keyword evidence="1" id="KW-1133">Transmembrane helix</keyword>
<keyword evidence="3" id="KW-1185">Reference proteome</keyword>
<feature type="transmembrane region" description="Helical" evidence="1">
    <location>
        <begin position="20"/>
        <end position="39"/>
    </location>
</feature>
<feature type="transmembrane region" description="Helical" evidence="1">
    <location>
        <begin position="285"/>
        <end position="304"/>
    </location>
</feature>
<dbReference type="EMBL" id="QPJS01000003">
    <property type="protein sequence ID" value="RCX03359.1"/>
    <property type="molecule type" value="Genomic_DNA"/>
</dbReference>
<evidence type="ECO:0000313" key="3">
    <source>
        <dbReference type="Proteomes" id="UP000253517"/>
    </source>
</evidence>
<dbReference type="PANTHER" id="PTHR41983:SF2">
    <property type="entry name" value="SHORT-CHAIN FATTY ACID TRANSPORTER-RELATED"/>
    <property type="match status" value="1"/>
</dbReference>
<sequence>MSNRQSAKSLRLALVFERFLPGQFGIAFLITLLVMLLVWGKNGGDSGAFATTLVQWQRGFWDSNLMVFTLQMALILIFGYAIAISPGVFGLLDRLARIPANGVEGAVITGLISMILAWLNWGLGLVAGAIYARMVAYALGREGKPFNYPLIGAAGYSGMMIWHSGLSGSATLKVAEEGHLKALIGELQQVPDVLPVSDTIFSFSNVMLSVVVLLVVLVLLRILAKISPSGDKPYEVSPMEMIKIPDKSMAVGAEILEFRKWPALVMGFLLLVYLMLQSGSLSLDFFTPNVVITLLLAVGLLIYGSLRAYMLAIDRSVQSASGVLLLFPFYFGIIGMLRYSGLTSDITHWIVAQSGQSTFPMVVFVSSALVNLLIPSGGGQWAVQGPILVEASLKLGVPLEKVVLAFAYGDQLTNMLQPFWAIPLLYITRLKAAELIGYTSVIMLSGLIVFSLGILLRL</sequence>
<name>A0A369A2C5_9FLAO</name>
<gene>
    <name evidence="2" type="ORF">DES35_103244</name>
</gene>
<reference evidence="2 3" key="1">
    <citation type="submission" date="2018-07" db="EMBL/GenBank/DDBJ databases">
        <title>Genomic Encyclopedia of Type Strains, Phase IV (KMG-IV): sequencing the most valuable type-strain genomes for metagenomic binning, comparative biology and taxonomic classification.</title>
        <authorList>
            <person name="Goeker M."/>
        </authorList>
    </citation>
    <scope>NUCLEOTIDE SEQUENCE [LARGE SCALE GENOMIC DNA]</scope>
    <source>
        <strain evidence="2 3">DSM 21410</strain>
    </source>
</reference>
<evidence type="ECO:0000256" key="1">
    <source>
        <dbReference type="SAM" id="Phobius"/>
    </source>
</evidence>
<proteinExistence type="predicted"/>
<comment type="caution">
    <text evidence="2">The sequence shown here is derived from an EMBL/GenBank/DDBJ whole genome shotgun (WGS) entry which is preliminary data.</text>
</comment>
<dbReference type="Proteomes" id="UP000253517">
    <property type="component" value="Unassembled WGS sequence"/>
</dbReference>
<feature type="transmembrane region" description="Helical" evidence="1">
    <location>
        <begin position="200"/>
        <end position="224"/>
    </location>
</feature>
<dbReference type="Pfam" id="PF02667">
    <property type="entry name" value="SCFA_trans"/>
    <property type="match status" value="1"/>
</dbReference>
<dbReference type="AlphaFoldDB" id="A0A369A2C5"/>
<dbReference type="GO" id="GO:0005886">
    <property type="term" value="C:plasma membrane"/>
    <property type="evidence" value="ECO:0007669"/>
    <property type="project" value="TreeGrafter"/>
</dbReference>
<dbReference type="PANTHER" id="PTHR41983">
    <property type="entry name" value="SHORT-CHAIN FATTY ACID TRANSPORTER-RELATED"/>
    <property type="match status" value="1"/>
</dbReference>
<feature type="transmembrane region" description="Helical" evidence="1">
    <location>
        <begin position="316"/>
        <end position="337"/>
    </location>
</feature>
<evidence type="ECO:0000313" key="2">
    <source>
        <dbReference type="EMBL" id="RCX03359.1"/>
    </source>
</evidence>
<keyword evidence="1" id="KW-0472">Membrane</keyword>
<dbReference type="InterPro" id="IPR006160">
    <property type="entry name" value="SCFA_transpt_AtoE"/>
</dbReference>
<accession>A0A369A2C5</accession>
<feature type="transmembrane region" description="Helical" evidence="1">
    <location>
        <begin position="261"/>
        <end position="279"/>
    </location>
</feature>
<feature type="transmembrane region" description="Helical" evidence="1">
    <location>
        <begin position="65"/>
        <end position="85"/>
    </location>
</feature>
<keyword evidence="1" id="KW-0812">Transmembrane</keyword>